<evidence type="ECO:0000256" key="1">
    <source>
        <dbReference type="SAM" id="Phobius"/>
    </source>
</evidence>
<sequence>MTIVIAVLVTLALAALLVLRHDAAARVVGVEAYKILLQFILVAVLGGAVSIIYQAFNRDADQRAQDVRHEESVSLARREARQRYLRDLVEQYNAVKRARRMLRAQALVRRPGNENVPWLRAGRYDEFLQVVLDAQLSLEAHSFAVRADNELFPEREQLAVAISRAETYLRELVTEYEETMPALEDEQALVELSALPLVAGFIGPYGEAADFRERFVAPMQQALGTIQRLLLT</sequence>
<keyword evidence="1" id="KW-1133">Transmembrane helix</keyword>
<dbReference type="AlphaFoldDB" id="A0A840VXN2"/>
<accession>A0A840VXN2</accession>
<name>A0A840VXN2_9ACTN</name>
<proteinExistence type="predicted"/>
<organism evidence="2 3">
    <name type="scientific">Micromonospora parathelypteridis</name>
    <dbReference type="NCBI Taxonomy" id="1839617"/>
    <lineage>
        <taxon>Bacteria</taxon>
        <taxon>Bacillati</taxon>
        <taxon>Actinomycetota</taxon>
        <taxon>Actinomycetes</taxon>
        <taxon>Micromonosporales</taxon>
        <taxon>Micromonosporaceae</taxon>
        <taxon>Micromonospora</taxon>
    </lineage>
</organism>
<gene>
    <name evidence="2" type="ORF">HNR20_001404</name>
</gene>
<feature type="transmembrane region" description="Helical" evidence="1">
    <location>
        <begin position="35"/>
        <end position="56"/>
    </location>
</feature>
<protein>
    <submittedName>
        <fullName evidence="2">Uncharacterized protein</fullName>
    </submittedName>
</protein>
<comment type="caution">
    <text evidence="2">The sequence shown here is derived from an EMBL/GenBank/DDBJ whole genome shotgun (WGS) entry which is preliminary data.</text>
</comment>
<dbReference type="RefSeq" id="WP_184177557.1">
    <property type="nucleotide sequence ID" value="NZ_BMNF01000003.1"/>
</dbReference>
<reference evidence="2 3" key="1">
    <citation type="submission" date="2020-08" db="EMBL/GenBank/DDBJ databases">
        <title>Sequencing the genomes of 1000 actinobacteria strains.</title>
        <authorList>
            <person name="Klenk H.-P."/>
        </authorList>
    </citation>
    <scope>NUCLEOTIDE SEQUENCE [LARGE SCALE GENOMIC DNA]</scope>
    <source>
        <strain evidence="2 3">DSM 103125</strain>
    </source>
</reference>
<evidence type="ECO:0000313" key="2">
    <source>
        <dbReference type="EMBL" id="MBB5476899.1"/>
    </source>
</evidence>
<evidence type="ECO:0000313" key="3">
    <source>
        <dbReference type="Proteomes" id="UP000586947"/>
    </source>
</evidence>
<keyword evidence="1" id="KW-0472">Membrane</keyword>
<keyword evidence="1" id="KW-0812">Transmembrane</keyword>
<dbReference type="EMBL" id="JACHDP010000001">
    <property type="protein sequence ID" value="MBB5476899.1"/>
    <property type="molecule type" value="Genomic_DNA"/>
</dbReference>
<dbReference type="Proteomes" id="UP000586947">
    <property type="component" value="Unassembled WGS sequence"/>
</dbReference>
<keyword evidence="3" id="KW-1185">Reference proteome</keyword>